<dbReference type="Pfam" id="PF10502">
    <property type="entry name" value="Peptidase_S26"/>
    <property type="match status" value="1"/>
</dbReference>
<comment type="caution">
    <text evidence="9">The sequence shown here is derived from an EMBL/GenBank/DDBJ whole genome shotgun (WGS) entry which is preliminary data.</text>
</comment>
<evidence type="ECO:0000256" key="6">
    <source>
        <dbReference type="PIRSR" id="PIRSR600223-1"/>
    </source>
</evidence>
<dbReference type="InterPro" id="IPR019758">
    <property type="entry name" value="Pept_S26A_signal_pept_1_CS"/>
</dbReference>
<feature type="active site" evidence="6">
    <location>
        <position position="66"/>
    </location>
</feature>
<dbReference type="InterPro" id="IPR019533">
    <property type="entry name" value="Peptidase_S26"/>
</dbReference>
<dbReference type="EC" id="3.4.21.89" evidence="4 7"/>
<comment type="catalytic activity">
    <reaction evidence="1 7">
        <text>Cleavage of hydrophobic, N-terminal signal or leader sequences from secreted and periplasmic proteins.</text>
        <dbReference type="EC" id="3.4.21.89"/>
    </reaction>
</comment>
<dbReference type="CDD" id="cd06530">
    <property type="entry name" value="S26_SPase_I"/>
    <property type="match status" value="1"/>
</dbReference>
<name>A0A4Q5IW49_9ACTN</name>
<evidence type="ECO:0000256" key="7">
    <source>
        <dbReference type="RuleBase" id="RU362042"/>
    </source>
</evidence>
<dbReference type="PANTHER" id="PTHR43390">
    <property type="entry name" value="SIGNAL PEPTIDASE I"/>
    <property type="match status" value="1"/>
</dbReference>
<evidence type="ECO:0000256" key="3">
    <source>
        <dbReference type="ARBA" id="ARBA00009370"/>
    </source>
</evidence>
<dbReference type="NCBIfam" id="TIGR02227">
    <property type="entry name" value="sigpep_I_bact"/>
    <property type="match status" value="1"/>
</dbReference>
<gene>
    <name evidence="9" type="primary">lepB</name>
    <name evidence="9" type="ORF">ETU37_18035</name>
</gene>
<feature type="active site" evidence="6">
    <location>
        <position position="134"/>
    </location>
</feature>
<reference evidence="9 10" key="1">
    <citation type="submission" date="2019-01" db="EMBL/GenBank/DDBJ databases">
        <title>Nocardioides guangzhouensis sp. nov., an actinobacterium isolated from soil.</title>
        <authorList>
            <person name="Fu Y."/>
            <person name="Cai Y."/>
            <person name="Lin Z."/>
            <person name="Chen P."/>
        </authorList>
    </citation>
    <scope>NUCLEOTIDE SEQUENCE [LARGE SCALE GENOMIC DNA]</scope>
    <source>
        <strain evidence="9 10">NBRC 105384</strain>
    </source>
</reference>
<organism evidence="9 10">
    <name type="scientific">Nocardioides iriomotensis</name>
    <dbReference type="NCBI Taxonomy" id="715784"/>
    <lineage>
        <taxon>Bacteria</taxon>
        <taxon>Bacillati</taxon>
        <taxon>Actinomycetota</taxon>
        <taxon>Actinomycetes</taxon>
        <taxon>Propionibacteriales</taxon>
        <taxon>Nocardioidaceae</taxon>
        <taxon>Nocardioides</taxon>
    </lineage>
</organism>
<keyword evidence="10" id="KW-1185">Reference proteome</keyword>
<dbReference type="GO" id="GO:0004252">
    <property type="term" value="F:serine-type endopeptidase activity"/>
    <property type="evidence" value="ECO:0007669"/>
    <property type="project" value="InterPro"/>
</dbReference>
<dbReference type="PROSITE" id="PS00761">
    <property type="entry name" value="SPASE_I_3"/>
    <property type="match status" value="1"/>
</dbReference>
<dbReference type="PANTHER" id="PTHR43390:SF1">
    <property type="entry name" value="CHLOROPLAST PROCESSING PEPTIDASE"/>
    <property type="match status" value="1"/>
</dbReference>
<comment type="similarity">
    <text evidence="3 7">Belongs to the peptidase S26 family.</text>
</comment>
<feature type="transmembrane region" description="Helical" evidence="7">
    <location>
        <begin position="39"/>
        <end position="62"/>
    </location>
</feature>
<dbReference type="Proteomes" id="UP000291189">
    <property type="component" value="Unassembled WGS sequence"/>
</dbReference>
<feature type="domain" description="Peptidase S26" evidence="8">
    <location>
        <begin position="36"/>
        <end position="225"/>
    </location>
</feature>
<keyword evidence="7" id="KW-0472">Membrane</keyword>
<evidence type="ECO:0000313" key="10">
    <source>
        <dbReference type="Proteomes" id="UP000291189"/>
    </source>
</evidence>
<keyword evidence="7" id="KW-0645">Protease</keyword>
<dbReference type="GO" id="GO:0005886">
    <property type="term" value="C:plasma membrane"/>
    <property type="evidence" value="ECO:0007669"/>
    <property type="project" value="UniProtKB-SubCell"/>
</dbReference>
<comment type="subcellular location">
    <subcellularLocation>
        <location evidence="2">Cell membrane</location>
        <topology evidence="2">Single-pass type II membrane protein</topology>
    </subcellularLocation>
    <subcellularLocation>
        <location evidence="7">Membrane</location>
        <topology evidence="7">Single-pass type II membrane protein</topology>
    </subcellularLocation>
</comment>
<dbReference type="InterPro" id="IPR000223">
    <property type="entry name" value="Pept_S26A_signal_pept_1"/>
</dbReference>
<dbReference type="InterPro" id="IPR036286">
    <property type="entry name" value="LexA/Signal_pep-like_sf"/>
</dbReference>
<keyword evidence="5 7" id="KW-0378">Hydrolase</keyword>
<accession>A0A4Q5IW49</accession>
<keyword evidence="7" id="KW-0812">Transmembrane</keyword>
<dbReference type="GO" id="GO:0006465">
    <property type="term" value="P:signal peptide processing"/>
    <property type="evidence" value="ECO:0007669"/>
    <property type="project" value="InterPro"/>
</dbReference>
<sequence>MPGEMPRALPRPPRLLPMSARAAAEPRKRRSVPVWAETILLLLLALAVSAVVKTFFVQMFFVPSGSMRPLLQEDDRILVEKASYWGSAHVERGDVVVFADPQGQWLGPLVQEPTPFQKVLGSLGLYPTGGHLVKRVIGVGGDHVVCCDDKGRIRVNDVPLKEKDYIAEGASPSDRRFDVEVPEGRLWVMGDNRGDSEDSRFHQDLPGGGSVPESLVVGKVWAVVWPFDRFHRLETPDTFTNPALQITGAIR</sequence>
<evidence type="ECO:0000256" key="5">
    <source>
        <dbReference type="ARBA" id="ARBA00022801"/>
    </source>
</evidence>
<evidence type="ECO:0000313" key="9">
    <source>
        <dbReference type="EMBL" id="RYU10282.1"/>
    </source>
</evidence>
<dbReference type="Gene3D" id="2.10.109.10">
    <property type="entry name" value="Umud Fragment, subunit A"/>
    <property type="match status" value="1"/>
</dbReference>
<keyword evidence="7" id="KW-1133">Transmembrane helix</keyword>
<evidence type="ECO:0000256" key="1">
    <source>
        <dbReference type="ARBA" id="ARBA00000677"/>
    </source>
</evidence>
<evidence type="ECO:0000256" key="2">
    <source>
        <dbReference type="ARBA" id="ARBA00004401"/>
    </source>
</evidence>
<dbReference type="AlphaFoldDB" id="A0A4Q5IW49"/>
<evidence type="ECO:0000256" key="4">
    <source>
        <dbReference type="ARBA" id="ARBA00013208"/>
    </source>
</evidence>
<evidence type="ECO:0000259" key="8">
    <source>
        <dbReference type="Pfam" id="PF10502"/>
    </source>
</evidence>
<dbReference type="OrthoDB" id="9815782at2"/>
<dbReference type="GO" id="GO:0009003">
    <property type="term" value="F:signal peptidase activity"/>
    <property type="evidence" value="ECO:0007669"/>
    <property type="project" value="UniProtKB-EC"/>
</dbReference>
<protein>
    <recommendedName>
        <fullName evidence="4 7">Signal peptidase I</fullName>
        <ecNumber evidence="4 7">3.4.21.89</ecNumber>
    </recommendedName>
</protein>
<dbReference type="EMBL" id="SDPU01000032">
    <property type="protein sequence ID" value="RYU10282.1"/>
    <property type="molecule type" value="Genomic_DNA"/>
</dbReference>
<dbReference type="PRINTS" id="PR00727">
    <property type="entry name" value="LEADERPTASE"/>
</dbReference>
<dbReference type="SUPFAM" id="SSF51306">
    <property type="entry name" value="LexA/Signal peptidase"/>
    <property type="match status" value="1"/>
</dbReference>
<proteinExistence type="inferred from homology"/>